<keyword evidence="4 5" id="KW-0472">Membrane</keyword>
<evidence type="ECO:0000313" key="8">
    <source>
        <dbReference type="Proteomes" id="UP000178747"/>
    </source>
</evidence>
<feature type="transmembrane region" description="Helical" evidence="5">
    <location>
        <begin position="85"/>
        <end position="106"/>
    </location>
</feature>
<feature type="transmembrane region" description="Helical" evidence="5">
    <location>
        <begin position="202"/>
        <end position="221"/>
    </location>
</feature>
<feature type="transmembrane region" description="Helical" evidence="5">
    <location>
        <begin position="363"/>
        <end position="388"/>
    </location>
</feature>
<feature type="transmembrane region" description="Helical" evidence="5">
    <location>
        <begin position="444"/>
        <end position="463"/>
    </location>
</feature>
<keyword evidence="3 5" id="KW-1133">Transmembrane helix</keyword>
<evidence type="ECO:0000259" key="6">
    <source>
        <dbReference type="Pfam" id="PF04932"/>
    </source>
</evidence>
<evidence type="ECO:0000256" key="1">
    <source>
        <dbReference type="ARBA" id="ARBA00004141"/>
    </source>
</evidence>
<feature type="transmembrane region" description="Helical" evidence="5">
    <location>
        <begin position="277"/>
        <end position="294"/>
    </location>
</feature>
<feature type="transmembrane region" description="Helical" evidence="5">
    <location>
        <begin position="7"/>
        <end position="27"/>
    </location>
</feature>
<feature type="transmembrane region" description="Helical" evidence="5">
    <location>
        <begin position="421"/>
        <end position="438"/>
    </location>
</feature>
<feature type="domain" description="O-antigen ligase-related" evidence="6">
    <location>
        <begin position="235"/>
        <end position="380"/>
    </location>
</feature>
<dbReference type="Pfam" id="PF04932">
    <property type="entry name" value="Wzy_C"/>
    <property type="match status" value="1"/>
</dbReference>
<organism evidence="7 8">
    <name type="scientific">Candidatus Buchananbacteria bacterium RIFCSPHIGHO2_02_FULL_38_8</name>
    <dbReference type="NCBI Taxonomy" id="1797538"/>
    <lineage>
        <taxon>Bacteria</taxon>
        <taxon>Candidatus Buchananiibacteriota</taxon>
    </lineage>
</organism>
<dbReference type="PANTHER" id="PTHR37422:SF17">
    <property type="entry name" value="O-ANTIGEN LIGASE"/>
    <property type="match status" value="1"/>
</dbReference>
<evidence type="ECO:0000256" key="2">
    <source>
        <dbReference type="ARBA" id="ARBA00022692"/>
    </source>
</evidence>
<feature type="transmembrane region" description="Helical" evidence="5">
    <location>
        <begin position="138"/>
        <end position="158"/>
    </location>
</feature>
<keyword evidence="2 5" id="KW-0812">Transmembrane</keyword>
<feature type="transmembrane region" description="Helical" evidence="5">
    <location>
        <begin position="42"/>
        <end position="64"/>
    </location>
</feature>
<reference evidence="7 8" key="1">
    <citation type="journal article" date="2016" name="Nat. Commun.">
        <title>Thousands of microbial genomes shed light on interconnected biogeochemical processes in an aquifer system.</title>
        <authorList>
            <person name="Anantharaman K."/>
            <person name="Brown C.T."/>
            <person name="Hug L.A."/>
            <person name="Sharon I."/>
            <person name="Castelle C.J."/>
            <person name="Probst A.J."/>
            <person name="Thomas B.C."/>
            <person name="Singh A."/>
            <person name="Wilkins M.J."/>
            <person name="Karaoz U."/>
            <person name="Brodie E.L."/>
            <person name="Williams K.H."/>
            <person name="Hubbard S.S."/>
            <person name="Banfield J.F."/>
        </authorList>
    </citation>
    <scope>NUCLEOTIDE SEQUENCE [LARGE SCALE GENOMIC DNA]</scope>
</reference>
<gene>
    <name evidence="7" type="ORF">A3J62_03885</name>
</gene>
<protein>
    <recommendedName>
        <fullName evidence="6">O-antigen ligase-related domain-containing protein</fullName>
    </recommendedName>
</protein>
<comment type="caution">
    <text evidence="7">The sequence shown here is derived from an EMBL/GenBank/DDBJ whole genome shotgun (WGS) entry which is preliminary data.</text>
</comment>
<dbReference type="AlphaFoldDB" id="A0A1G1Y7N0"/>
<evidence type="ECO:0000313" key="7">
    <source>
        <dbReference type="EMBL" id="OGY47836.1"/>
    </source>
</evidence>
<comment type="subcellular location">
    <subcellularLocation>
        <location evidence="1">Membrane</location>
        <topology evidence="1">Multi-pass membrane protein</topology>
    </subcellularLocation>
</comment>
<name>A0A1G1Y7N0_9BACT</name>
<feature type="transmembrane region" description="Helical" evidence="5">
    <location>
        <begin position="228"/>
        <end position="243"/>
    </location>
</feature>
<dbReference type="Proteomes" id="UP000178747">
    <property type="component" value="Unassembled WGS sequence"/>
</dbReference>
<dbReference type="InterPro" id="IPR051533">
    <property type="entry name" value="WaaL-like"/>
</dbReference>
<dbReference type="EMBL" id="MHIH01000015">
    <property type="protein sequence ID" value="OGY47836.1"/>
    <property type="molecule type" value="Genomic_DNA"/>
</dbReference>
<evidence type="ECO:0000256" key="3">
    <source>
        <dbReference type="ARBA" id="ARBA00022989"/>
    </source>
</evidence>
<sequence>MKKFERIIEYLFYLFIFLLPWQTRLIWQDAYLNGFVWEYGRFSLYGTQLLLWLILFCYLVWLFTSRHLEKLNFQQVLRRLKNLSVFTYWLIIVFILVSGLSLFWSLNTDLAYYRWFILVQAITMMAMVLMFDFKLEKIAVAWVAAAAIQGVFGIWQFFAQFVPANKWFGLALHLPTVPGSIILQTNVERWLRAYGALPHPNILGGFLVIAVMFLLYLSFIAQRRSQRIFVLVSLLSIIPALFFTFSRSAWIAIIVSLIVLGFWLFKRREHLWNQTFLKMFLLTCLMVIILGFNLRGPLLTRLTGDQDLEVASIYLRMAFTEQAFKLIQDNPWGGVGIGNYTLGVYQKINGSWPGYYYQPVHNIYLLVLAETGILGAIIFYSIIFLLIWSRLLKFFYKKVVGIPTKSGFLLRNKADGATSTSHLQGMIVFLCLVSILIISLFDHYFWSLEFGVLIFWLILGLNLKRLR</sequence>
<dbReference type="InterPro" id="IPR007016">
    <property type="entry name" value="O-antigen_ligase-rel_domated"/>
</dbReference>
<accession>A0A1G1Y7N0</accession>
<dbReference type="PANTHER" id="PTHR37422">
    <property type="entry name" value="TEICHURONIC ACID BIOSYNTHESIS PROTEIN TUAE"/>
    <property type="match status" value="1"/>
</dbReference>
<dbReference type="GO" id="GO:0016020">
    <property type="term" value="C:membrane"/>
    <property type="evidence" value="ECO:0007669"/>
    <property type="project" value="UniProtKB-SubCell"/>
</dbReference>
<feature type="transmembrane region" description="Helical" evidence="5">
    <location>
        <begin position="249"/>
        <end position="265"/>
    </location>
</feature>
<evidence type="ECO:0000256" key="5">
    <source>
        <dbReference type="SAM" id="Phobius"/>
    </source>
</evidence>
<evidence type="ECO:0000256" key="4">
    <source>
        <dbReference type="ARBA" id="ARBA00023136"/>
    </source>
</evidence>
<proteinExistence type="predicted"/>
<feature type="transmembrane region" description="Helical" evidence="5">
    <location>
        <begin position="112"/>
        <end position="131"/>
    </location>
</feature>